<name>A0A2N3QHK2_9BIFI</name>
<protein>
    <submittedName>
        <fullName evidence="1">Uncharacterized protein</fullName>
    </submittedName>
</protein>
<sequence>MSTYALDAVRAKYAENHPESPEWVEFTVTGEPDAHVYRIHHPLWQTDDEKEAMQAAAATNDDLAYARALLGDQYEAYKSDGGQARDLIFLLDAIGQTMTGTDETGNPTTR</sequence>
<dbReference type="EMBL" id="PCGZ01000005">
    <property type="protein sequence ID" value="PKU90763.1"/>
    <property type="molecule type" value="Genomic_DNA"/>
</dbReference>
<proteinExistence type="predicted"/>
<evidence type="ECO:0000313" key="2">
    <source>
        <dbReference type="Proteomes" id="UP000233730"/>
    </source>
</evidence>
<gene>
    <name evidence="1" type="ORF">CQR46_0959</name>
</gene>
<accession>A0A2N3QHK2</accession>
<comment type="caution">
    <text evidence="1">The sequence shown here is derived from an EMBL/GenBank/DDBJ whole genome shotgun (WGS) entry which is preliminary data.</text>
</comment>
<dbReference type="RefSeq" id="WP_101429853.1">
    <property type="nucleotide sequence ID" value="NZ_PCGZ01000005.1"/>
</dbReference>
<dbReference type="AlphaFoldDB" id="A0A2N3QHK2"/>
<reference evidence="1 2" key="1">
    <citation type="submission" date="2017-10" db="EMBL/GenBank/DDBJ databases">
        <title>Bifidobacterium genomics.</title>
        <authorList>
            <person name="Lugli G.A."/>
            <person name="Milani C."/>
            <person name="Mancabelli L."/>
        </authorList>
    </citation>
    <scope>NUCLEOTIDE SEQUENCE [LARGE SCALE GENOMIC DNA]</scope>
    <source>
        <strain evidence="1 2">1524B</strain>
    </source>
</reference>
<dbReference type="Proteomes" id="UP000233730">
    <property type="component" value="Unassembled WGS sequence"/>
</dbReference>
<evidence type="ECO:0000313" key="1">
    <source>
        <dbReference type="EMBL" id="PKU90763.1"/>
    </source>
</evidence>
<organism evidence="1 2">
    <name type="scientific">Bifidobacterium pseudolongum subsp. globosum</name>
    <dbReference type="NCBI Taxonomy" id="1690"/>
    <lineage>
        <taxon>Bacteria</taxon>
        <taxon>Bacillati</taxon>
        <taxon>Actinomycetota</taxon>
        <taxon>Actinomycetes</taxon>
        <taxon>Bifidobacteriales</taxon>
        <taxon>Bifidobacteriaceae</taxon>
        <taxon>Bifidobacterium</taxon>
    </lineage>
</organism>